<dbReference type="SUPFAM" id="SSF53474">
    <property type="entry name" value="alpha/beta-Hydrolases"/>
    <property type="match status" value="1"/>
</dbReference>
<dbReference type="RefSeq" id="WP_258788636.1">
    <property type="nucleotide sequence ID" value="NZ_JANUGQ010000013.1"/>
</dbReference>
<evidence type="ECO:0000313" key="3">
    <source>
        <dbReference type="EMBL" id="MCS0637391.1"/>
    </source>
</evidence>
<dbReference type="Gene3D" id="3.40.50.1820">
    <property type="entry name" value="alpha/beta hydrolase"/>
    <property type="match status" value="1"/>
</dbReference>
<dbReference type="PRINTS" id="PR00111">
    <property type="entry name" value="ABHYDROLASE"/>
</dbReference>
<proteinExistence type="predicted"/>
<evidence type="ECO:0000256" key="1">
    <source>
        <dbReference type="ARBA" id="ARBA00022801"/>
    </source>
</evidence>
<dbReference type="InterPro" id="IPR029058">
    <property type="entry name" value="AB_hydrolase_fold"/>
</dbReference>
<dbReference type="EMBL" id="JANUGQ010000013">
    <property type="protein sequence ID" value="MCS0637391.1"/>
    <property type="molecule type" value="Genomic_DNA"/>
</dbReference>
<dbReference type="InterPro" id="IPR000639">
    <property type="entry name" value="Epox_hydrolase-like"/>
</dbReference>
<dbReference type="PANTHER" id="PTHR43329">
    <property type="entry name" value="EPOXIDE HYDROLASE"/>
    <property type="match status" value="1"/>
</dbReference>
<dbReference type="GO" id="GO:0016787">
    <property type="term" value="F:hydrolase activity"/>
    <property type="evidence" value="ECO:0007669"/>
    <property type="project" value="UniProtKB-KW"/>
</dbReference>
<evidence type="ECO:0000313" key="4">
    <source>
        <dbReference type="Proteomes" id="UP001431313"/>
    </source>
</evidence>
<keyword evidence="1 3" id="KW-0378">Hydrolase</keyword>
<accession>A0ABT2CIZ6</accession>
<sequence>MPLAPPAPVTGFGTVTAVPDLPPGFTERFRSHRYDLGGLALHAVTGGSGPALLLVGGWPQFWWQWRKVMLPLAEHFSVVAVDPRGVGRSDLPETGYDSTTAATDLARLMTALGHESFGVAGHDVGMMLAYALAADHPTRVTRLVLAEAALPGISDDPGALPPSNRPVEAAWHFMFNRLASVNEKLVEGREDIYYRDQFAVKGATPDAMPADVVGVYVDALRRPGALHASFQYYRALDATIAQNRERVRAALPMPVLAVGGGAFRGAAVARDVRRVATEVTELVIEGCGHYVPEEAPDALVAALLSFFGERA</sequence>
<organism evidence="3 4">
    <name type="scientific">Streptomyces pyxinae</name>
    <dbReference type="NCBI Taxonomy" id="2970734"/>
    <lineage>
        <taxon>Bacteria</taxon>
        <taxon>Bacillati</taxon>
        <taxon>Actinomycetota</taxon>
        <taxon>Actinomycetes</taxon>
        <taxon>Kitasatosporales</taxon>
        <taxon>Streptomycetaceae</taxon>
        <taxon>Streptomyces</taxon>
    </lineage>
</organism>
<dbReference type="Proteomes" id="UP001431313">
    <property type="component" value="Unassembled WGS sequence"/>
</dbReference>
<reference evidence="3" key="1">
    <citation type="submission" date="2022-08" db="EMBL/GenBank/DDBJ databases">
        <authorList>
            <person name="Somphong A."/>
            <person name="Phongsopitanun W."/>
        </authorList>
    </citation>
    <scope>NUCLEOTIDE SEQUENCE</scope>
    <source>
        <strain evidence="3">LP05-1</strain>
    </source>
</reference>
<gene>
    <name evidence="3" type="ORF">NX801_17315</name>
</gene>
<protein>
    <submittedName>
        <fullName evidence="3">Alpha/beta hydrolase</fullName>
    </submittedName>
</protein>
<name>A0ABT2CIZ6_9ACTN</name>
<keyword evidence="4" id="KW-1185">Reference proteome</keyword>
<dbReference type="Pfam" id="PF00561">
    <property type="entry name" value="Abhydrolase_1"/>
    <property type="match status" value="1"/>
</dbReference>
<evidence type="ECO:0000259" key="2">
    <source>
        <dbReference type="Pfam" id="PF00561"/>
    </source>
</evidence>
<dbReference type="PRINTS" id="PR00412">
    <property type="entry name" value="EPOXHYDRLASE"/>
</dbReference>
<feature type="domain" description="AB hydrolase-1" evidence="2">
    <location>
        <begin position="50"/>
        <end position="189"/>
    </location>
</feature>
<comment type="caution">
    <text evidence="3">The sequence shown here is derived from an EMBL/GenBank/DDBJ whole genome shotgun (WGS) entry which is preliminary data.</text>
</comment>
<dbReference type="InterPro" id="IPR000073">
    <property type="entry name" value="AB_hydrolase_1"/>
</dbReference>